<gene>
    <name evidence="3" type="ORF">BGCPKDLD_2773</name>
</gene>
<accession>A0ABQ4UV83</accession>
<keyword evidence="4" id="KW-1185">Reference proteome</keyword>
<dbReference type="NCBIfam" id="NF009151">
    <property type="entry name" value="PRK12497.1-5"/>
    <property type="match status" value="1"/>
</dbReference>
<dbReference type="Pfam" id="PF02021">
    <property type="entry name" value="UPF0102"/>
    <property type="match status" value="1"/>
</dbReference>
<reference evidence="3" key="1">
    <citation type="journal article" date="2021" name="Front. Microbiol.">
        <title>Comprehensive Comparative Genomics and Phenotyping of Methylobacterium Species.</title>
        <authorList>
            <person name="Alessa O."/>
            <person name="Ogura Y."/>
            <person name="Fujitani Y."/>
            <person name="Takami H."/>
            <person name="Hayashi T."/>
            <person name="Sahin N."/>
            <person name="Tani A."/>
        </authorList>
    </citation>
    <scope>NUCLEOTIDE SEQUENCE</scope>
    <source>
        <strain evidence="3">DSM 14458</strain>
    </source>
</reference>
<dbReference type="Proteomes" id="UP001055093">
    <property type="component" value="Unassembled WGS sequence"/>
</dbReference>
<dbReference type="PANTHER" id="PTHR34039">
    <property type="entry name" value="UPF0102 PROTEIN YRAN"/>
    <property type="match status" value="1"/>
</dbReference>
<dbReference type="InterPro" id="IPR003509">
    <property type="entry name" value="UPF0102_YraN-like"/>
</dbReference>
<name>A0ABQ4UV83_9HYPH</name>
<dbReference type="InterPro" id="IPR011856">
    <property type="entry name" value="tRNA_endonuc-like_dom_sf"/>
</dbReference>
<evidence type="ECO:0000313" key="3">
    <source>
        <dbReference type="EMBL" id="GJE76181.1"/>
    </source>
</evidence>
<dbReference type="EMBL" id="BPRE01000007">
    <property type="protein sequence ID" value="GJE76181.1"/>
    <property type="molecule type" value="Genomic_DNA"/>
</dbReference>
<comment type="caution">
    <text evidence="3">The sequence shown here is derived from an EMBL/GenBank/DDBJ whole genome shotgun (WGS) entry which is preliminary data.</text>
</comment>
<comment type="similarity">
    <text evidence="1 2">Belongs to the UPF0102 family.</text>
</comment>
<reference evidence="3" key="2">
    <citation type="submission" date="2021-08" db="EMBL/GenBank/DDBJ databases">
        <authorList>
            <person name="Tani A."/>
            <person name="Ola A."/>
            <person name="Ogura Y."/>
            <person name="Katsura K."/>
            <person name="Hayashi T."/>
        </authorList>
    </citation>
    <scope>NUCLEOTIDE SEQUENCE</scope>
    <source>
        <strain evidence="3">DSM 14458</strain>
    </source>
</reference>
<evidence type="ECO:0000256" key="1">
    <source>
        <dbReference type="ARBA" id="ARBA00006738"/>
    </source>
</evidence>
<dbReference type="PANTHER" id="PTHR34039:SF1">
    <property type="entry name" value="UPF0102 PROTEIN YRAN"/>
    <property type="match status" value="1"/>
</dbReference>
<organism evidence="3 4">
    <name type="scientific">Methylorubrum suomiense</name>
    <dbReference type="NCBI Taxonomy" id="144191"/>
    <lineage>
        <taxon>Bacteria</taxon>
        <taxon>Pseudomonadati</taxon>
        <taxon>Pseudomonadota</taxon>
        <taxon>Alphaproteobacteria</taxon>
        <taxon>Hyphomicrobiales</taxon>
        <taxon>Methylobacteriaceae</taxon>
        <taxon>Methylorubrum</taxon>
    </lineage>
</organism>
<proteinExistence type="inferred from homology"/>
<dbReference type="Gene3D" id="3.40.1350.10">
    <property type="match status" value="1"/>
</dbReference>
<dbReference type="HAMAP" id="MF_00048">
    <property type="entry name" value="UPF0102"/>
    <property type="match status" value="1"/>
</dbReference>
<dbReference type="NCBIfam" id="NF011272">
    <property type="entry name" value="PRK14679.1"/>
    <property type="match status" value="1"/>
</dbReference>
<evidence type="ECO:0000256" key="2">
    <source>
        <dbReference type="HAMAP-Rule" id="MF_00048"/>
    </source>
</evidence>
<dbReference type="InterPro" id="IPR011335">
    <property type="entry name" value="Restrct_endonuc-II-like"/>
</dbReference>
<evidence type="ECO:0000313" key="4">
    <source>
        <dbReference type="Proteomes" id="UP001055093"/>
    </source>
</evidence>
<sequence>MPAPWPWPDAAMTKLRPDTIRDRRRATHRHGLFAETWALVALMAKGYRPLARRYAAAGGEIDLIVRRGRVIAFVEVKARPSFEMAAIAIDARKRARMSRAARAWLARHPIGPDETLRADAVFVMPRTWPRHLPNVFELEGL</sequence>
<protein>
    <recommendedName>
        <fullName evidence="2">UPF0102 protein BGCPKDLD_2773</fullName>
    </recommendedName>
</protein>
<dbReference type="SUPFAM" id="SSF52980">
    <property type="entry name" value="Restriction endonuclease-like"/>
    <property type="match status" value="1"/>
</dbReference>